<dbReference type="PRINTS" id="PR00080">
    <property type="entry name" value="SDRFAMILY"/>
</dbReference>
<comment type="similarity">
    <text evidence="1 3">Belongs to the short-chain dehydrogenases/reductases (SDR) family.</text>
</comment>
<evidence type="ECO:0000256" key="2">
    <source>
        <dbReference type="ARBA" id="ARBA00023002"/>
    </source>
</evidence>
<dbReference type="Gene3D" id="3.40.50.720">
    <property type="entry name" value="NAD(P)-binding Rossmann-like Domain"/>
    <property type="match status" value="1"/>
</dbReference>
<evidence type="ECO:0000256" key="3">
    <source>
        <dbReference type="RuleBase" id="RU000363"/>
    </source>
</evidence>
<protein>
    <recommendedName>
        <fullName evidence="6">Short-chain dehydrogenase</fullName>
    </recommendedName>
</protein>
<dbReference type="InterPro" id="IPR002347">
    <property type="entry name" value="SDR_fam"/>
</dbReference>
<accession>A0AAN9UWT7</accession>
<dbReference type="PANTHER" id="PTHR24320:SF283">
    <property type="entry name" value="RETINOL DEHYDROGENASE 11"/>
    <property type="match status" value="1"/>
</dbReference>
<dbReference type="SUPFAM" id="SSF51735">
    <property type="entry name" value="NAD(P)-binding Rossmann-fold domains"/>
    <property type="match status" value="1"/>
</dbReference>
<proteinExistence type="inferred from homology"/>
<keyword evidence="2" id="KW-0560">Oxidoreductase</keyword>
<dbReference type="AlphaFoldDB" id="A0AAN9UWT7"/>
<name>A0AAN9UWT7_9PEZI</name>
<dbReference type="PRINTS" id="PR00081">
    <property type="entry name" value="GDHRDH"/>
</dbReference>
<evidence type="ECO:0000313" key="4">
    <source>
        <dbReference type="EMBL" id="KAK7754981.1"/>
    </source>
</evidence>
<organism evidence="4 5">
    <name type="scientific">Diatrype stigma</name>
    <dbReference type="NCBI Taxonomy" id="117547"/>
    <lineage>
        <taxon>Eukaryota</taxon>
        <taxon>Fungi</taxon>
        <taxon>Dikarya</taxon>
        <taxon>Ascomycota</taxon>
        <taxon>Pezizomycotina</taxon>
        <taxon>Sordariomycetes</taxon>
        <taxon>Xylariomycetidae</taxon>
        <taxon>Xylariales</taxon>
        <taxon>Diatrypaceae</taxon>
        <taxon>Diatrype</taxon>
    </lineage>
</organism>
<comment type="caution">
    <text evidence="4">The sequence shown here is derived from an EMBL/GenBank/DDBJ whole genome shotgun (WGS) entry which is preliminary data.</text>
</comment>
<dbReference type="PANTHER" id="PTHR24320">
    <property type="entry name" value="RETINOL DEHYDROGENASE"/>
    <property type="match status" value="1"/>
</dbReference>
<sequence length="328" mass="35105">MSSSKFDGLATAEEVIELFASRVEGRSFVITGTGALGIGAYTALALARAAPAHLVLVSRSAKTTQPVIDDIKAAAPNVPVTFVQCDLSDQDAVRAAAATILQATPIIDVLINNAGIMAIQDYTTDKRGNEIQLSANHIGHFLLTNLLTPALLAAARTRGEARVVNLTSMGHRISPFRFGDYNFSGGAAYNPWVAYGQSKTANILFGAGLTKRLGASGVTSTAVHPGSIWGTGLPVHIDIEKNLKEIEEVALRETGREWVWEPPRSKTKSQGSSTTLVAALDPDVPARSPAFLSNCQIRDPYDYALDPENAEKLWELSEELVGQKFIYG</sequence>
<dbReference type="InterPro" id="IPR036291">
    <property type="entry name" value="NAD(P)-bd_dom_sf"/>
</dbReference>
<evidence type="ECO:0008006" key="6">
    <source>
        <dbReference type="Google" id="ProtNLM"/>
    </source>
</evidence>
<evidence type="ECO:0000256" key="1">
    <source>
        <dbReference type="ARBA" id="ARBA00006484"/>
    </source>
</evidence>
<keyword evidence="5" id="KW-1185">Reference proteome</keyword>
<dbReference type="Pfam" id="PF00106">
    <property type="entry name" value="adh_short"/>
    <property type="match status" value="1"/>
</dbReference>
<reference evidence="4 5" key="1">
    <citation type="submission" date="2024-02" db="EMBL/GenBank/DDBJ databases">
        <title>De novo assembly and annotation of 12 fungi associated with fruit tree decline syndrome in Ontario, Canada.</title>
        <authorList>
            <person name="Sulman M."/>
            <person name="Ellouze W."/>
            <person name="Ilyukhin E."/>
        </authorList>
    </citation>
    <scope>NUCLEOTIDE SEQUENCE [LARGE SCALE GENOMIC DNA]</scope>
    <source>
        <strain evidence="4 5">M11/M66-122</strain>
    </source>
</reference>
<dbReference type="EMBL" id="JAKJXP020000016">
    <property type="protein sequence ID" value="KAK7754981.1"/>
    <property type="molecule type" value="Genomic_DNA"/>
</dbReference>
<evidence type="ECO:0000313" key="5">
    <source>
        <dbReference type="Proteomes" id="UP001320420"/>
    </source>
</evidence>
<dbReference type="GO" id="GO:0016491">
    <property type="term" value="F:oxidoreductase activity"/>
    <property type="evidence" value="ECO:0007669"/>
    <property type="project" value="UniProtKB-KW"/>
</dbReference>
<gene>
    <name evidence="4" type="ORF">SLS62_003065</name>
</gene>
<dbReference type="Proteomes" id="UP001320420">
    <property type="component" value="Unassembled WGS sequence"/>
</dbReference>